<organism evidence="5 6">
    <name type="scientific">Amnibacterium setariae</name>
    <dbReference type="NCBI Taxonomy" id="2306585"/>
    <lineage>
        <taxon>Bacteria</taxon>
        <taxon>Bacillati</taxon>
        <taxon>Actinomycetota</taxon>
        <taxon>Actinomycetes</taxon>
        <taxon>Micrococcales</taxon>
        <taxon>Microbacteriaceae</taxon>
        <taxon>Amnibacterium</taxon>
    </lineage>
</organism>
<dbReference type="InterPro" id="IPR011042">
    <property type="entry name" value="6-blade_b-propeller_TolB-like"/>
</dbReference>
<reference evidence="6" key="1">
    <citation type="submission" date="2018-09" db="EMBL/GenBank/DDBJ databases">
        <authorList>
            <person name="Kim I."/>
        </authorList>
    </citation>
    <scope>NUCLEOTIDE SEQUENCE [LARGE SCALE GENOMIC DNA]</scope>
    <source>
        <strain evidence="6">DD4a</strain>
    </source>
</reference>
<comment type="similarity">
    <text evidence="1">Belongs to the SMP-30/CGR1 family.</text>
</comment>
<feature type="binding site" evidence="3">
    <location>
        <position position="195"/>
    </location>
    <ligand>
        <name>a divalent metal cation</name>
        <dbReference type="ChEBI" id="CHEBI:60240"/>
    </ligand>
</feature>
<evidence type="ECO:0000256" key="3">
    <source>
        <dbReference type="PIRSR" id="PIRSR605511-2"/>
    </source>
</evidence>
<dbReference type="Proteomes" id="UP000265742">
    <property type="component" value="Unassembled WGS sequence"/>
</dbReference>
<dbReference type="GO" id="GO:0019853">
    <property type="term" value="P:L-ascorbic acid biosynthetic process"/>
    <property type="evidence" value="ECO:0007669"/>
    <property type="project" value="TreeGrafter"/>
</dbReference>
<evidence type="ECO:0000256" key="1">
    <source>
        <dbReference type="ARBA" id="ARBA00008853"/>
    </source>
</evidence>
<dbReference type="InterPro" id="IPR013658">
    <property type="entry name" value="SGL"/>
</dbReference>
<dbReference type="Pfam" id="PF08450">
    <property type="entry name" value="SGL"/>
    <property type="match status" value="1"/>
</dbReference>
<feature type="active site" description="Proton donor/acceptor" evidence="2">
    <location>
        <position position="195"/>
    </location>
</feature>
<dbReference type="PANTHER" id="PTHR10907:SF47">
    <property type="entry name" value="REGUCALCIN"/>
    <property type="match status" value="1"/>
</dbReference>
<dbReference type="Gene3D" id="2.120.10.30">
    <property type="entry name" value="TolB, C-terminal domain"/>
    <property type="match status" value="1"/>
</dbReference>
<proteinExistence type="inferred from homology"/>
<keyword evidence="3" id="KW-0479">Metal-binding</keyword>
<dbReference type="PANTHER" id="PTHR10907">
    <property type="entry name" value="REGUCALCIN"/>
    <property type="match status" value="1"/>
</dbReference>
<protein>
    <submittedName>
        <fullName evidence="5">SMP-30/gluconolactonase/LRE family protein</fullName>
    </submittedName>
</protein>
<dbReference type="SUPFAM" id="SSF63829">
    <property type="entry name" value="Calcium-dependent phosphotriesterase"/>
    <property type="match status" value="1"/>
</dbReference>
<evidence type="ECO:0000256" key="2">
    <source>
        <dbReference type="PIRSR" id="PIRSR605511-1"/>
    </source>
</evidence>
<keyword evidence="3" id="KW-0862">Zinc</keyword>
<feature type="binding site" evidence="3">
    <location>
        <position position="145"/>
    </location>
    <ligand>
        <name>a divalent metal cation</name>
        <dbReference type="ChEBI" id="CHEBI:60240"/>
    </ligand>
</feature>
<dbReference type="RefSeq" id="WP_119480351.1">
    <property type="nucleotide sequence ID" value="NZ_QXTG01000001.1"/>
</dbReference>
<feature type="domain" description="SMP-30/Gluconolactonase/LRE-like region" evidence="4">
    <location>
        <begin position="15"/>
        <end position="253"/>
    </location>
</feature>
<dbReference type="OrthoDB" id="2633250at2"/>
<feature type="binding site" evidence="3">
    <location>
        <position position="117"/>
    </location>
    <ligand>
        <name>substrate</name>
    </ligand>
</feature>
<dbReference type="AlphaFoldDB" id="A0A3A1U4N3"/>
<evidence type="ECO:0000313" key="5">
    <source>
        <dbReference type="EMBL" id="RIX29988.1"/>
    </source>
</evidence>
<gene>
    <name evidence="5" type="ORF">D1781_00470</name>
</gene>
<name>A0A3A1U4N3_9MICO</name>
<dbReference type="PRINTS" id="PR01790">
    <property type="entry name" value="SMP30FAMILY"/>
</dbReference>
<keyword evidence="6" id="KW-1185">Reference proteome</keyword>
<feature type="binding site" evidence="3">
    <location>
        <position position="97"/>
    </location>
    <ligand>
        <name>substrate</name>
    </ligand>
</feature>
<sequence>MSRAERVTDAVAFHGEGPYWDDERARLLLVDMLEGAVVELGEDLRPTRHEYGGIAAVVRRRASGGFVLAVERGFRMLGEDLEPQDEEVRVLDDPAIRMNEGGCDPQGRLYVGTMAYDTTPGAGTLYRLDPDRSVHTVLTGVTISNGLQWSADGTTAFYNDTPTDRVSRFAFDPVAGALGERATVATIEEGAGHPDGMAIDAEGGLWIALWGGSAVRRYDQDGGLTEVVDLPCRNVTACTFGGPDRSTLYITTSRDGLPEGEVEAEAGSVFALEPGVAGAVPYRWAG</sequence>
<dbReference type="EMBL" id="QXTG01000001">
    <property type="protein sequence ID" value="RIX29988.1"/>
    <property type="molecule type" value="Genomic_DNA"/>
</dbReference>
<dbReference type="InterPro" id="IPR005511">
    <property type="entry name" value="SMP-30"/>
</dbReference>
<comment type="cofactor">
    <cofactor evidence="3">
        <name>Zn(2+)</name>
        <dbReference type="ChEBI" id="CHEBI:29105"/>
    </cofactor>
    <text evidence="3">Binds 1 divalent metal cation per subunit.</text>
</comment>
<dbReference type="GO" id="GO:0005509">
    <property type="term" value="F:calcium ion binding"/>
    <property type="evidence" value="ECO:0007669"/>
    <property type="project" value="TreeGrafter"/>
</dbReference>
<evidence type="ECO:0000313" key="6">
    <source>
        <dbReference type="Proteomes" id="UP000265742"/>
    </source>
</evidence>
<feature type="binding site" evidence="3">
    <location>
        <position position="16"/>
    </location>
    <ligand>
        <name>a divalent metal cation</name>
        <dbReference type="ChEBI" id="CHEBI:60240"/>
    </ligand>
</feature>
<accession>A0A3A1U4N3</accession>
<dbReference type="GO" id="GO:0004341">
    <property type="term" value="F:gluconolactonase activity"/>
    <property type="evidence" value="ECO:0007669"/>
    <property type="project" value="TreeGrafter"/>
</dbReference>
<evidence type="ECO:0000259" key="4">
    <source>
        <dbReference type="Pfam" id="PF08450"/>
    </source>
</evidence>
<feature type="binding site" evidence="3">
    <location>
        <position position="99"/>
    </location>
    <ligand>
        <name>substrate</name>
    </ligand>
</feature>
<comment type="caution">
    <text evidence="5">The sequence shown here is derived from an EMBL/GenBank/DDBJ whole genome shotgun (WGS) entry which is preliminary data.</text>
</comment>